<protein>
    <submittedName>
        <fullName evidence="3">Other/FunK1 protein kinase</fullName>
    </submittedName>
</protein>
<evidence type="ECO:0000256" key="1">
    <source>
        <dbReference type="SAM" id="MobiDB-lite"/>
    </source>
</evidence>
<dbReference type="InterPro" id="IPR040976">
    <property type="entry name" value="Pkinase_fungal"/>
</dbReference>
<evidence type="ECO:0000313" key="4">
    <source>
        <dbReference type="Proteomes" id="UP000001861"/>
    </source>
</evidence>
<dbReference type="GO" id="GO:0005524">
    <property type="term" value="F:ATP binding"/>
    <property type="evidence" value="ECO:0007669"/>
    <property type="project" value="InterPro"/>
</dbReference>
<sequence>MAFTGAIPDDWSRCREGRSSYVIGPIRRAVNQHPDALVRLLVALFLAKEEQLGYDPLVTRLSDGSYVYELPPDGERPSSVYYRTVALLSQYHSPSLTGRRARVWRVKQVVSPTDPRRVHGTIDRVLKDVLLDATMKTEAEIQQQLFHDIDAFSQDANWRNRDILKEFDQTTIDSIAEALEGGNFRRYFSTIVDKHIDFLSSTLSSPSSPVTSPRNRRCLFVYEYFCTPLYSVPTLGEVFDIVKQCLTALRLMFCAGWVHRDVSPGNILAVRQTPGSPWRVQLSDLEFARRFPDVGAPPSSQITGTPPFMACEIHTSKYLLPPPTLERIPPGGKVPVVPRPKGPVVYHYQHDLESLWWIVLWIVTMRVRQNLPRRFGEAMFLSEAGMRNGLARTTLFSECIADDDMFLESLPPSLESLAVPLENLRYDLYAAYTSRNQEDRINDIGTYSYIMGRAFTLFFDDVGNSRSEWESVDLVVEHDAPYPIRTSTVVSGPHPRPSYPVLTLNNPSPKKRQLQDTDTQGRPAKRARCSPTVNRPVTRSMTRQDGPITRSQSRRLLQIRQGRC</sequence>
<dbReference type="InterPro" id="IPR011009">
    <property type="entry name" value="Kinase-like_dom_sf"/>
</dbReference>
<feature type="region of interest" description="Disordered" evidence="1">
    <location>
        <begin position="486"/>
        <end position="553"/>
    </location>
</feature>
<name>A8NAY8_COPC7</name>
<dbReference type="EMBL" id="AACS02000009">
    <property type="protein sequence ID" value="EAU89819.2"/>
    <property type="molecule type" value="Genomic_DNA"/>
</dbReference>
<dbReference type="Gene3D" id="1.10.510.10">
    <property type="entry name" value="Transferase(Phosphotransferase) domain 1"/>
    <property type="match status" value="1"/>
</dbReference>
<keyword evidence="3" id="KW-0808">Transferase</keyword>
<dbReference type="RefSeq" id="XP_001831990.2">
    <property type="nucleotide sequence ID" value="XM_001831938.2"/>
</dbReference>
<keyword evidence="4" id="KW-1185">Reference proteome</keyword>
<proteinExistence type="predicted"/>
<organism evidence="3 4">
    <name type="scientific">Coprinopsis cinerea (strain Okayama-7 / 130 / ATCC MYA-4618 / FGSC 9003)</name>
    <name type="common">Inky cap fungus</name>
    <name type="synonym">Hormographiella aspergillata</name>
    <dbReference type="NCBI Taxonomy" id="240176"/>
    <lineage>
        <taxon>Eukaryota</taxon>
        <taxon>Fungi</taxon>
        <taxon>Dikarya</taxon>
        <taxon>Basidiomycota</taxon>
        <taxon>Agaricomycotina</taxon>
        <taxon>Agaricomycetes</taxon>
        <taxon>Agaricomycetidae</taxon>
        <taxon>Agaricales</taxon>
        <taxon>Agaricineae</taxon>
        <taxon>Psathyrellaceae</taxon>
        <taxon>Coprinopsis</taxon>
    </lineage>
</organism>
<evidence type="ECO:0000259" key="2">
    <source>
        <dbReference type="PROSITE" id="PS50011"/>
    </source>
</evidence>
<dbReference type="GO" id="GO:0004672">
    <property type="term" value="F:protein kinase activity"/>
    <property type="evidence" value="ECO:0007669"/>
    <property type="project" value="InterPro"/>
</dbReference>
<comment type="caution">
    <text evidence="3">The sequence shown here is derived from an EMBL/GenBank/DDBJ whole genome shotgun (WGS) entry which is preliminary data.</text>
</comment>
<feature type="domain" description="Protein kinase" evidence="2">
    <location>
        <begin position="67"/>
        <end position="459"/>
    </location>
</feature>
<dbReference type="KEGG" id="cci:CC1G_12692"/>
<dbReference type="eggNOG" id="ENOG502RSE5">
    <property type="taxonomic scope" value="Eukaryota"/>
</dbReference>
<dbReference type="SUPFAM" id="SSF56112">
    <property type="entry name" value="Protein kinase-like (PK-like)"/>
    <property type="match status" value="1"/>
</dbReference>
<dbReference type="PROSITE" id="PS50011">
    <property type="entry name" value="PROTEIN_KINASE_DOM"/>
    <property type="match status" value="1"/>
</dbReference>
<dbReference type="Proteomes" id="UP000001861">
    <property type="component" value="Unassembled WGS sequence"/>
</dbReference>
<accession>A8NAY8</accession>
<keyword evidence="3" id="KW-0418">Kinase</keyword>
<dbReference type="HOGENOM" id="CLU_011584_0_2_1"/>
<gene>
    <name evidence="3" type="ORF">CC1G_12692</name>
</gene>
<dbReference type="InParanoid" id="A8NAY8"/>
<reference evidence="3 4" key="1">
    <citation type="journal article" date="2010" name="Proc. Natl. Acad. Sci. U.S.A.">
        <title>Insights into evolution of multicellular fungi from the assembled chromosomes of the mushroom Coprinopsis cinerea (Coprinus cinereus).</title>
        <authorList>
            <person name="Stajich J.E."/>
            <person name="Wilke S.K."/>
            <person name="Ahren D."/>
            <person name="Au C.H."/>
            <person name="Birren B.W."/>
            <person name="Borodovsky M."/>
            <person name="Burns C."/>
            <person name="Canback B."/>
            <person name="Casselton L.A."/>
            <person name="Cheng C.K."/>
            <person name="Deng J."/>
            <person name="Dietrich F.S."/>
            <person name="Fargo D.C."/>
            <person name="Farman M.L."/>
            <person name="Gathman A.C."/>
            <person name="Goldberg J."/>
            <person name="Guigo R."/>
            <person name="Hoegger P.J."/>
            <person name="Hooker J.B."/>
            <person name="Huggins A."/>
            <person name="James T.Y."/>
            <person name="Kamada T."/>
            <person name="Kilaru S."/>
            <person name="Kodira C."/>
            <person name="Kues U."/>
            <person name="Kupfer D."/>
            <person name="Kwan H.S."/>
            <person name="Lomsadze A."/>
            <person name="Li W."/>
            <person name="Lilly W.W."/>
            <person name="Ma L.J."/>
            <person name="Mackey A.J."/>
            <person name="Manning G."/>
            <person name="Martin F."/>
            <person name="Muraguchi H."/>
            <person name="Natvig D.O."/>
            <person name="Palmerini H."/>
            <person name="Ramesh M.A."/>
            <person name="Rehmeyer C.J."/>
            <person name="Roe B.A."/>
            <person name="Shenoy N."/>
            <person name="Stanke M."/>
            <person name="Ter-Hovhannisyan V."/>
            <person name="Tunlid A."/>
            <person name="Velagapudi R."/>
            <person name="Vision T.J."/>
            <person name="Zeng Q."/>
            <person name="Zolan M.E."/>
            <person name="Pukkila P.J."/>
        </authorList>
    </citation>
    <scope>NUCLEOTIDE SEQUENCE [LARGE SCALE GENOMIC DNA]</scope>
    <source>
        <strain evidence="4">Okayama-7 / 130 / ATCC MYA-4618 / FGSC 9003</strain>
    </source>
</reference>
<dbReference type="GeneID" id="6008481"/>
<feature type="compositionally biased region" description="Polar residues" evidence="1">
    <location>
        <begin position="531"/>
        <end position="543"/>
    </location>
</feature>
<dbReference type="InterPro" id="IPR000719">
    <property type="entry name" value="Prot_kinase_dom"/>
</dbReference>
<evidence type="ECO:0000313" key="3">
    <source>
        <dbReference type="EMBL" id="EAU89819.2"/>
    </source>
</evidence>
<dbReference type="Pfam" id="PF17667">
    <property type="entry name" value="Pkinase_fungal"/>
    <property type="match status" value="1"/>
</dbReference>
<dbReference type="AlphaFoldDB" id="A8NAY8"/>
<dbReference type="VEuPathDB" id="FungiDB:CC1G_12692"/>
<dbReference type="OrthoDB" id="3271139at2759"/>